<feature type="transmembrane region" description="Helical" evidence="7">
    <location>
        <begin position="40"/>
        <end position="66"/>
    </location>
</feature>
<dbReference type="RefSeq" id="XP_022255344.1">
    <property type="nucleotide sequence ID" value="XM_022399636.1"/>
</dbReference>
<evidence type="ECO:0000256" key="4">
    <source>
        <dbReference type="ARBA" id="ARBA00022692"/>
    </source>
</evidence>
<evidence type="ECO:0000313" key="8">
    <source>
        <dbReference type="Proteomes" id="UP000694941"/>
    </source>
</evidence>
<dbReference type="InterPro" id="IPR029399">
    <property type="entry name" value="TMEM192"/>
</dbReference>
<feature type="transmembrane region" description="Helical" evidence="7">
    <location>
        <begin position="120"/>
        <end position="143"/>
    </location>
</feature>
<dbReference type="PANTHER" id="PTHR31592:SF1">
    <property type="entry name" value="TRANSMEMBRANE PROTEIN 192"/>
    <property type="match status" value="1"/>
</dbReference>
<evidence type="ECO:0000313" key="9">
    <source>
        <dbReference type="RefSeq" id="XP_013787041.1"/>
    </source>
</evidence>
<dbReference type="RefSeq" id="XP_013787041.1">
    <property type="nucleotide sequence ID" value="XM_013931587.2"/>
</dbReference>
<dbReference type="PANTHER" id="PTHR31592">
    <property type="entry name" value="TRANSMEMBRANE PROTEIN 192"/>
    <property type="match status" value="1"/>
</dbReference>
<keyword evidence="6 7" id="KW-0472">Membrane</keyword>
<evidence type="ECO:0000256" key="5">
    <source>
        <dbReference type="ARBA" id="ARBA00022989"/>
    </source>
</evidence>
<reference evidence="9 10" key="1">
    <citation type="submission" date="2025-05" db="UniProtKB">
        <authorList>
            <consortium name="RefSeq"/>
        </authorList>
    </citation>
    <scope>IDENTIFICATION</scope>
    <source>
        <tissue evidence="9 10">Muscle</tissue>
    </source>
</reference>
<gene>
    <name evidence="9 10" type="primary">LOC106471002</name>
</gene>
<keyword evidence="8" id="KW-1185">Reference proteome</keyword>
<feature type="transmembrane region" description="Helical" evidence="7">
    <location>
        <begin position="163"/>
        <end position="186"/>
    </location>
</feature>
<protein>
    <recommendedName>
        <fullName evidence="3">Transmembrane protein 192</fullName>
    </recommendedName>
</protein>
<evidence type="ECO:0000256" key="2">
    <source>
        <dbReference type="ARBA" id="ARBA00006314"/>
    </source>
</evidence>
<organism evidence="8 10">
    <name type="scientific">Limulus polyphemus</name>
    <name type="common">Atlantic horseshoe crab</name>
    <dbReference type="NCBI Taxonomy" id="6850"/>
    <lineage>
        <taxon>Eukaryota</taxon>
        <taxon>Metazoa</taxon>
        <taxon>Ecdysozoa</taxon>
        <taxon>Arthropoda</taxon>
        <taxon>Chelicerata</taxon>
        <taxon>Merostomata</taxon>
        <taxon>Xiphosura</taxon>
        <taxon>Limulidae</taxon>
        <taxon>Limulus</taxon>
    </lineage>
</organism>
<sequence>MVSLANRLSAEIESAPVFESDETPILATSREAPEQIPNQVFALLVISGQLLSVIGMVAVSFILPYIYPSEEAWKIKPYFLLVYCHVVLWVLFFLGDLYLRYYHHVLYCYGHIKFYQTTKLLRRMLFYIFSAGNVVLLVIVTVVQERCFNRLDCKTLPSLKPVQYIWILVCIEGLAAVFFLVQYLVITIRFQRNVKLPDVQQEDNLNSYMQFQGSSGEVGYLDQDSKAELLENQADLISYLQQHNAHLSRQLLKLKARLDSQNCG</sequence>
<evidence type="ECO:0000256" key="6">
    <source>
        <dbReference type="ARBA" id="ARBA00023136"/>
    </source>
</evidence>
<dbReference type="Pfam" id="PF14802">
    <property type="entry name" value="TMEM192"/>
    <property type="match status" value="1"/>
</dbReference>
<keyword evidence="4 7" id="KW-0812">Transmembrane</keyword>
<keyword evidence="5 7" id="KW-1133">Transmembrane helix</keyword>
<dbReference type="Proteomes" id="UP000694941">
    <property type="component" value="Unplaced"/>
</dbReference>
<evidence type="ECO:0000256" key="3">
    <source>
        <dbReference type="ARBA" id="ARBA00014635"/>
    </source>
</evidence>
<comment type="subcellular location">
    <subcellularLocation>
        <location evidence="1">Membrane</location>
        <topology evidence="1">Multi-pass membrane protein</topology>
    </subcellularLocation>
</comment>
<evidence type="ECO:0000256" key="1">
    <source>
        <dbReference type="ARBA" id="ARBA00004141"/>
    </source>
</evidence>
<evidence type="ECO:0000313" key="10">
    <source>
        <dbReference type="RefSeq" id="XP_022255344.1"/>
    </source>
</evidence>
<proteinExistence type="inferred from homology"/>
<feature type="transmembrane region" description="Helical" evidence="7">
    <location>
        <begin position="78"/>
        <end position="99"/>
    </location>
</feature>
<comment type="similarity">
    <text evidence="2">Belongs to the TMEM192 family.</text>
</comment>
<name>A0ABM1THI8_LIMPO</name>
<evidence type="ECO:0000256" key="7">
    <source>
        <dbReference type="SAM" id="Phobius"/>
    </source>
</evidence>
<dbReference type="GeneID" id="106471002"/>
<accession>A0ABM1THI8</accession>